<sequence>MFLMISLWGNIVIANSPVGYTDVPNMYIWVTSVLTEHFIAAILFIIFVLLLSALYSFYVVILEELGPDPTNLEPMKFKLYDLSKVYSPNHVLTSFSEYVFCVLPILALLNHFKDFQRVSFRLVLRHKSCIAESSEPMTII</sequence>
<gene>
    <name evidence="2" type="primary">X975_12176</name>
    <name evidence="2" type="ORF">CEXT_109251</name>
</gene>
<proteinExistence type="predicted"/>
<keyword evidence="1" id="KW-0472">Membrane</keyword>
<comment type="caution">
    <text evidence="2">The sequence shown here is derived from an EMBL/GenBank/DDBJ whole genome shotgun (WGS) entry which is preliminary data.</text>
</comment>
<dbReference type="EMBL" id="BPLR01012858">
    <property type="protein sequence ID" value="GIY57090.1"/>
    <property type="molecule type" value="Genomic_DNA"/>
</dbReference>
<dbReference type="AlphaFoldDB" id="A0AAV4UHT6"/>
<evidence type="ECO:0000313" key="3">
    <source>
        <dbReference type="Proteomes" id="UP001054945"/>
    </source>
</evidence>
<feature type="transmembrane region" description="Helical" evidence="1">
    <location>
        <begin position="38"/>
        <end position="61"/>
    </location>
</feature>
<accession>A0AAV4UHT6</accession>
<keyword evidence="3" id="KW-1185">Reference proteome</keyword>
<protein>
    <submittedName>
        <fullName evidence="2">DNA damage-regulated autophagy modulator protein 2</fullName>
    </submittedName>
</protein>
<keyword evidence="1" id="KW-1133">Transmembrane helix</keyword>
<dbReference type="Proteomes" id="UP001054945">
    <property type="component" value="Unassembled WGS sequence"/>
</dbReference>
<organism evidence="2 3">
    <name type="scientific">Caerostris extrusa</name>
    <name type="common">Bark spider</name>
    <name type="synonym">Caerostris bankana</name>
    <dbReference type="NCBI Taxonomy" id="172846"/>
    <lineage>
        <taxon>Eukaryota</taxon>
        <taxon>Metazoa</taxon>
        <taxon>Ecdysozoa</taxon>
        <taxon>Arthropoda</taxon>
        <taxon>Chelicerata</taxon>
        <taxon>Arachnida</taxon>
        <taxon>Araneae</taxon>
        <taxon>Araneomorphae</taxon>
        <taxon>Entelegynae</taxon>
        <taxon>Araneoidea</taxon>
        <taxon>Araneidae</taxon>
        <taxon>Caerostris</taxon>
    </lineage>
</organism>
<evidence type="ECO:0000313" key="2">
    <source>
        <dbReference type="EMBL" id="GIY57090.1"/>
    </source>
</evidence>
<keyword evidence="1" id="KW-0812">Transmembrane</keyword>
<evidence type="ECO:0000256" key="1">
    <source>
        <dbReference type="SAM" id="Phobius"/>
    </source>
</evidence>
<reference evidence="2 3" key="1">
    <citation type="submission" date="2021-06" db="EMBL/GenBank/DDBJ databases">
        <title>Caerostris extrusa draft genome.</title>
        <authorList>
            <person name="Kono N."/>
            <person name="Arakawa K."/>
        </authorList>
    </citation>
    <scope>NUCLEOTIDE SEQUENCE [LARGE SCALE GENOMIC DNA]</scope>
</reference>
<name>A0AAV4UHT6_CAEEX</name>